<keyword evidence="3 8" id="KW-0689">Ribosomal protein</keyword>
<dbReference type="GO" id="GO:1990904">
    <property type="term" value="C:ribonucleoprotein complex"/>
    <property type="evidence" value="ECO:0007669"/>
    <property type="project" value="UniProtKB-KW"/>
</dbReference>
<dbReference type="GO" id="GO:0003735">
    <property type="term" value="F:structural constituent of ribosome"/>
    <property type="evidence" value="ECO:0007669"/>
    <property type="project" value="InterPro"/>
</dbReference>
<dbReference type="GO" id="GO:0006412">
    <property type="term" value="P:translation"/>
    <property type="evidence" value="ECO:0007669"/>
    <property type="project" value="InterPro"/>
</dbReference>
<comment type="subcellular location">
    <subcellularLocation>
        <location evidence="1">Mitochondrion</location>
    </subcellularLocation>
</comment>
<reference evidence="8" key="1">
    <citation type="submission" date="2025-08" db="UniProtKB">
        <authorList>
            <consortium name="RefSeq"/>
        </authorList>
    </citation>
    <scope>IDENTIFICATION</scope>
    <source>
        <tissue evidence="8">Whole insect</tissue>
    </source>
</reference>
<dbReference type="Gene3D" id="3.40.1370.10">
    <property type="match status" value="1"/>
</dbReference>
<keyword evidence="4" id="KW-0496">Mitochondrion</keyword>
<dbReference type="SUPFAM" id="SSF52166">
    <property type="entry name" value="Ribosomal protein L4"/>
    <property type="match status" value="1"/>
</dbReference>
<evidence type="ECO:0000256" key="1">
    <source>
        <dbReference type="ARBA" id="ARBA00004173"/>
    </source>
</evidence>
<protein>
    <recommendedName>
        <fullName evidence="6">Large ribosomal subunit protein uL4m</fullName>
    </recommendedName>
    <alternativeName>
        <fullName evidence="7">39S ribosomal protein L4, mitochondrial</fullName>
    </alternativeName>
</protein>
<dbReference type="FunFam" id="3.40.1370.10:FF:000005">
    <property type="entry name" value="39S ribosomal protein L4, mitochondrial"/>
    <property type="match status" value="1"/>
</dbReference>
<accession>A0A6P7GVF5</accession>
<proteinExistence type="inferred from homology"/>
<organism evidence="8">
    <name type="scientific">Diabrotica virgifera virgifera</name>
    <name type="common">western corn rootworm</name>
    <dbReference type="NCBI Taxonomy" id="50390"/>
    <lineage>
        <taxon>Eukaryota</taxon>
        <taxon>Metazoa</taxon>
        <taxon>Ecdysozoa</taxon>
        <taxon>Arthropoda</taxon>
        <taxon>Hexapoda</taxon>
        <taxon>Insecta</taxon>
        <taxon>Pterygota</taxon>
        <taxon>Neoptera</taxon>
        <taxon>Endopterygota</taxon>
        <taxon>Coleoptera</taxon>
        <taxon>Polyphaga</taxon>
        <taxon>Cucujiformia</taxon>
        <taxon>Chrysomeloidea</taxon>
        <taxon>Chrysomelidae</taxon>
        <taxon>Galerucinae</taxon>
        <taxon>Diabroticina</taxon>
        <taxon>Diabroticites</taxon>
        <taxon>Diabrotica</taxon>
    </lineage>
</organism>
<evidence type="ECO:0000256" key="7">
    <source>
        <dbReference type="ARBA" id="ARBA00082711"/>
    </source>
</evidence>
<sequence>MLANITSKFRNCTCSVRKYSVVSLSSTENRINVEPRELAFPPKYQEPRQVWLESLDTIDDKKLGILELHPDVFATNPRIDIIHQNVRWQSLYRYVSYAHTKSRFEVRGGGRKPWPQKGLGRARHGSIRSPLWRGGGVVHGPKSPTPHFYMIPFYTRLLGLTSALSVKFAQDDLHVVDSLDLPTDEQSYIEELVKSRFWGPSVLFVDVEDVMPRNITVATDEVKHFNLMPSYGLNVYSMMKHDTLVLTRAAVDHIENKLLEHLHKNDTRAVMSKYKLDQK</sequence>
<evidence type="ECO:0000256" key="4">
    <source>
        <dbReference type="ARBA" id="ARBA00023128"/>
    </source>
</evidence>
<dbReference type="FunCoup" id="A0A6P7GVF5">
    <property type="interactions" value="663"/>
</dbReference>
<dbReference type="InParanoid" id="A0A6P7GVF5"/>
<dbReference type="InterPro" id="IPR013005">
    <property type="entry name" value="Ribosomal_uL4-like"/>
</dbReference>
<dbReference type="NCBIfam" id="TIGR03953">
    <property type="entry name" value="rplD_bact"/>
    <property type="match status" value="1"/>
</dbReference>
<evidence type="ECO:0000313" key="8">
    <source>
        <dbReference type="RefSeq" id="XP_028153731.1"/>
    </source>
</evidence>
<comment type="similarity">
    <text evidence="2">Belongs to the universal ribosomal protein uL4 family.</text>
</comment>
<name>A0A6P7GVF5_DIAVI</name>
<dbReference type="GO" id="GO:0005743">
    <property type="term" value="C:mitochondrial inner membrane"/>
    <property type="evidence" value="ECO:0007669"/>
    <property type="project" value="UniProtKB-ARBA"/>
</dbReference>
<dbReference type="AlphaFoldDB" id="A0A6P7GVF5"/>
<dbReference type="PANTHER" id="PTHR10746">
    <property type="entry name" value="50S RIBOSOMAL PROTEIN L4"/>
    <property type="match status" value="1"/>
</dbReference>
<evidence type="ECO:0000256" key="2">
    <source>
        <dbReference type="ARBA" id="ARBA00010528"/>
    </source>
</evidence>
<evidence type="ECO:0000256" key="6">
    <source>
        <dbReference type="ARBA" id="ARBA00040565"/>
    </source>
</evidence>
<dbReference type="InterPro" id="IPR002136">
    <property type="entry name" value="Ribosomal_uL4"/>
</dbReference>
<evidence type="ECO:0000256" key="5">
    <source>
        <dbReference type="ARBA" id="ARBA00023274"/>
    </source>
</evidence>
<dbReference type="RefSeq" id="XP_028153731.1">
    <property type="nucleotide sequence ID" value="XM_028297930.1"/>
</dbReference>
<dbReference type="InterPro" id="IPR023574">
    <property type="entry name" value="Ribosomal_uL4_dom_sf"/>
</dbReference>
<keyword evidence="5" id="KW-0687">Ribonucleoprotein</keyword>
<dbReference type="GO" id="GO:0005840">
    <property type="term" value="C:ribosome"/>
    <property type="evidence" value="ECO:0007669"/>
    <property type="project" value="UniProtKB-KW"/>
</dbReference>
<dbReference type="Pfam" id="PF00573">
    <property type="entry name" value="Ribosomal_L4"/>
    <property type="match status" value="1"/>
</dbReference>
<evidence type="ECO:0000256" key="3">
    <source>
        <dbReference type="ARBA" id="ARBA00022980"/>
    </source>
</evidence>
<gene>
    <name evidence="8" type="primary">LOC114347201</name>
</gene>
<dbReference type="PANTHER" id="PTHR10746:SF6">
    <property type="entry name" value="LARGE RIBOSOMAL SUBUNIT PROTEIN UL4M"/>
    <property type="match status" value="1"/>
</dbReference>